<sequence>MDISANSSSRSFVRISLELIVELTDEEALRAAAVESVRTADYLSDEMRADALEAIEEDIAEAVTHLIDPHVLIDDVPGVEAHEAEWVSELVEYDPDAVPHPGPDGA</sequence>
<dbReference type="EMBL" id="LAXD01000001">
    <property type="protein sequence ID" value="KWW98916.1"/>
    <property type="molecule type" value="Genomic_DNA"/>
</dbReference>
<gene>
    <name evidence="2" type="ORF">LI90_546</name>
    <name evidence="1" type="ORF">TH66_18470</name>
    <name evidence="3" type="ORF">TR74_18195</name>
</gene>
<dbReference type="EMBL" id="JYIK01001045">
    <property type="protein sequence ID" value="KWX07632.1"/>
    <property type="molecule type" value="Genomic_DNA"/>
</dbReference>
<name>A0A132MM29_9ACTN</name>
<dbReference type="PATRIC" id="fig|1469144.10.peg.644"/>
<dbReference type="Proteomes" id="UP000070188">
    <property type="component" value="Unassembled WGS sequence"/>
</dbReference>
<organism evidence="2 4">
    <name type="scientific">Carbonactinospora thermoautotrophica</name>
    <dbReference type="NCBI Taxonomy" id="1469144"/>
    <lineage>
        <taxon>Bacteria</taxon>
        <taxon>Bacillati</taxon>
        <taxon>Actinomycetota</taxon>
        <taxon>Actinomycetes</taxon>
        <taxon>Kitasatosporales</taxon>
        <taxon>Carbonactinosporaceae</taxon>
        <taxon>Carbonactinospora</taxon>
    </lineage>
</organism>
<evidence type="ECO:0000313" key="1">
    <source>
        <dbReference type="EMBL" id="KWW97569.1"/>
    </source>
</evidence>
<dbReference type="Proteomes" id="UP000070659">
    <property type="component" value="Unassembled WGS sequence"/>
</dbReference>
<proteinExistence type="predicted"/>
<dbReference type="RefSeq" id="WP_066883864.1">
    <property type="nucleotide sequence ID" value="NZ_JYIJ01000019.1"/>
</dbReference>
<dbReference type="OrthoDB" id="3854400at2"/>
<evidence type="ECO:0000313" key="6">
    <source>
        <dbReference type="Proteomes" id="UP000070659"/>
    </source>
</evidence>
<evidence type="ECO:0000313" key="2">
    <source>
        <dbReference type="EMBL" id="KWW98916.1"/>
    </source>
</evidence>
<dbReference type="EMBL" id="JYIJ01000019">
    <property type="protein sequence ID" value="KWW97569.1"/>
    <property type="molecule type" value="Genomic_DNA"/>
</dbReference>
<reference evidence="1 6" key="2">
    <citation type="submission" date="2015-02" db="EMBL/GenBank/DDBJ databases">
        <title>Physiological reanalysis, assessment of diazotrophy, and genome sequences of multiple isolates of Streptomyces thermoautotrophicus.</title>
        <authorList>
            <person name="MacKellar D.C."/>
            <person name="Lieber L."/>
            <person name="Norman J."/>
            <person name="Bolger A."/>
            <person name="Tobin C."/>
            <person name="Murray J.W."/>
            <person name="Prell J."/>
        </authorList>
    </citation>
    <scope>NUCLEOTIDE SEQUENCE [LARGE SCALE GENOMIC DNA]</scope>
    <source>
        <strain evidence="1 6">UBT1</strain>
    </source>
</reference>
<reference evidence="4" key="3">
    <citation type="submission" date="2015-04" db="EMBL/GenBank/DDBJ databases">
        <title>Physiological reanalysis, assessment of diazotrophy, and genome sequences of multiple isolates of Streptomyces thermoautotrophicus.</title>
        <authorList>
            <person name="MacKellar D.C."/>
            <person name="Lieber L."/>
            <person name="Norman J."/>
            <person name="Bolger A."/>
            <person name="Tobin C."/>
            <person name="Murray J.W."/>
            <person name="Chang R."/>
            <person name="Ford T."/>
            <person name="Nguyen P.Q."/>
            <person name="Woodward J."/>
            <person name="Permingeat H."/>
            <person name="Joshi N.S."/>
            <person name="Silver P.A."/>
            <person name="Usadel B."/>
            <person name="Rutherford A.W."/>
            <person name="Friesen M."/>
            <person name="Prell J."/>
        </authorList>
    </citation>
    <scope>NUCLEOTIDE SEQUENCE [LARGE SCALE GENOMIC DNA]</scope>
    <source>
        <strain evidence="4">H1</strain>
    </source>
</reference>
<reference evidence="5" key="1">
    <citation type="submission" date="2015-02" db="EMBL/GenBank/DDBJ databases">
        <title>Physiological reanalysis, assessment of diazotrophy, and genome sequences of multiple isolates of Streptomyces thermoautotrophicus.</title>
        <authorList>
            <person name="MacKellar D.C."/>
            <person name="Lieber L."/>
            <person name="Norman J."/>
            <person name="Bolger A."/>
            <person name="Tobin C."/>
            <person name="Murray J.W."/>
            <person name="Friesen M."/>
            <person name="Prell J."/>
        </authorList>
    </citation>
    <scope>NUCLEOTIDE SEQUENCE [LARGE SCALE GENOMIC DNA]</scope>
    <source>
        <strain evidence="5">UBT1</strain>
    </source>
</reference>
<reference evidence="2" key="4">
    <citation type="submission" date="2015-04" db="EMBL/GenBank/DDBJ databases">
        <title>Physiological reanalysis, assessment of diazotrophy, and genome sequences of multiple isolates of Streptomyces thermoautotrophicus.</title>
        <authorList>
            <person name="MacKellar D.C."/>
            <person name="Lieber L."/>
            <person name="Norman J."/>
            <person name="Bolger A."/>
            <person name="Tobin C."/>
            <person name="Murray J.W."/>
            <person name="Woodward J."/>
            <person name="Friesen M."/>
            <person name="Prell J."/>
        </authorList>
    </citation>
    <scope>NUCLEOTIDE SEQUENCE [LARGE SCALE GENOMIC DNA]</scope>
    <source>
        <strain evidence="2">H1</strain>
    </source>
</reference>
<evidence type="ECO:0000313" key="3">
    <source>
        <dbReference type="EMBL" id="KWX07632.1"/>
    </source>
</evidence>
<evidence type="ECO:0000313" key="5">
    <source>
        <dbReference type="Proteomes" id="UP000070598"/>
    </source>
</evidence>
<keyword evidence="4" id="KW-1185">Reference proteome</keyword>
<dbReference type="STRING" id="1469144.LI90_546"/>
<dbReference type="AlphaFoldDB" id="A0A132MM29"/>
<comment type="caution">
    <text evidence="2">The sequence shown here is derived from an EMBL/GenBank/DDBJ whole genome shotgun (WGS) entry which is preliminary data.</text>
</comment>
<evidence type="ECO:0000313" key="4">
    <source>
        <dbReference type="Proteomes" id="UP000070188"/>
    </source>
</evidence>
<protein>
    <submittedName>
        <fullName evidence="2">Uncharacterized protein</fullName>
    </submittedName>
</protein>
<dbReference type="Proteomes" id="UP000070598">
    <property type="component" value="Unassembled WGS sequence"/>
</dbReference>
<accession>A0A132MM29</accession>